<organism evidence="1">
    <name type="scientific">bioreactor metagenome</name>
    <dbReference type="NCBI Taxonomy" id="1076179"/>
    <lineage>
        <taxon>unclassified sequences</taxon>
        <taxon>metagenomes</taxon>
        <taxon>ecological metagenomes</taxon>
    </lineage>
</organism>
<evidence type="ECO:0000313" key="1">
    <source>
        <dbReference type="EMBL" id="MPM88833.1"/>
    </source>
</evidence>
<sequence length="46" mass="5049">MVRGAKRKGEHENAQGTARRGKILYVLFILLGGVISDSQQGKHINT</sequence>
<proteinExistence type="predicted"/>
<accession>A0A645DJ38</accession>
<gene>
    <name evidence="1" type="ORF">SDC9_135937</name>
</gene>
<comment type="caution">
    <text evidence="1">The sequence shown here is derived from an EMBL/GenBank/DDBJ whole genome shotgun (WGS) entry which is preliminary data.</text>
</comment>
<dbReference type="EMBL" id="VSSQ01036370">
    <property type="protein sequence ID" value="MPM88833.1"/>
    <property type="molecule type" value="Genomic_DNA"/>
</dbReference>
<reference evidence="1" key="1">
    <citation type="submission" date="2019-08" db="EMBL/GenBank/DDBJ databases">
        <authorList>
            <person name="Kucharzyk K."/>
            <person name="Murdoch R.W."/>
            <person name="Higgins S."/>
            <person name="Loffler F."/>
        </authorList>
    </citation>
    <scope>NUCLEOTIDE SEQUENCE</scope>
</reference>
<name>A0A645DJ38_9ZZZZ</name>
<dbReference type="AlphaFoldDB" id="A0A645DJ38"/>
<protein>
    <submittedName>
        <fullName evidence="1">Uncharacterized protein</fullName>
    </submittedName>
</protein>